<proteinExistence type="predicted"/>
<feature type="transmembrane region" description="Helical" evidence="1">
    <location>
        <begin position="130"/>
        <end position="148"/>
    </location>
</feature>
<dbReference type="AlphaFoldDB" id="A0A853F3C2"/>
<accession>A0A853F3C2</accession>
<keyword evidence="1" id="KW-0812">Transmembrane</keyword>
<feature type="transmembrane region" description="Helical" evidence="1">
    <location>
        <begin position="34"/>
        <end position="53"/>
    </location>
</feature>
<dbReference type="EMBL" id="JACCHT010000002">
    <property type="protein sequence ID" value="NYT28474.1"/>
    <property type="molecule type" value="Genomic_DNA"/>
</dbReference>
<keyword evidence="1" id="KW-1133">Transmembrane helix</keyword>
<dbReference type="Proteomes" id="UP000568751">
    <property type="component" value="Unassembled WGS sequence"/>
</dbReference>
<protein>
    <submittedName>
        <fullName evidence="2">Uncharacterized protein</fullName>
    </submittedName>
</protein>
<sequence>MSHYEVYRSFTSSFGFREFSQDPTMVLALWLEQFNILKSILIVWVVYSLLGLITTPTKIVKWRYGLNMVGFSLLYLLTTFSWYGVSNFQNSTLAYYSTLLQMSRTQVLEFKHDKPDLTPSQKSVNHLPNIIYIVGESLTLSHMGIYGYERKPRHNWHNLKKINN</sequence>
<keyword evidence="1" id="KW-0472">Membrane</keyword>
<feature type="transmembrane region" description="Helical" evidence="1">
    <location>
        <begin position="65"/>
        <end position="85"/>
    </location>
</feature>
<evidence type="ECO:0000313" key="3">
    <source>
        <dbReference type="Proteomes" id="UP000568751"/>
    </source>
</evidence>
<evidence type="ECO:0000313" key="2">
    <source>
        <dbReference type="EMBL" id="NYT28474.1"/>
    </source>
</evidence>
<gene>
    <name evidence="2" type="ORF">H0A76_11790</name>
</gene>
<evidence type="ECO:0000256" key="1">
    <source>
        <dbReference type="SAM" id="Phobius"/>
    </source>
</evidence>
<reference evidence="2 3" key="1">
    <citation type="submission" date="2020-05" db="EMBL/GenBank/DDBJ databases">
        <title>Horizontal transmission and recombination maintain forever young bacterial symbiont genomes.</title>
        <authorList>
            <person name="Russell S.L."/>
            <person name="Pepper-Tunick E."/>
            <person name="Svedberg J."/>
            <person name="Byrne A."/>
            <person name="Ruelas Castillo J."/>
            <person name="Vollmers C."/>
            <person name="Beinart R.A."/>
            <person name="Corbett-Detig R."/>
        </authorList>
    </citation>
    <scope>NUCLEOTIDE SEQUENCE [LARGE SCALE GENOMIC DNA]</scope>
    <source>
        <strain evidence="2">455</strain>
    </source>
</reference>
<name>A0A853F3C2_9GAMM</name>
<organism evidence="2 3">
    <name type="scientific">Candidatus Thiodubiliella endoseptemdiera</name>
    <dbReference type="NCBI Taxonomy" id="2738886"/>
    <lineage>
        <taxon>Bacteria</taxon>
        <taxon>Pseudomonadati</taxon>
        <taxon>Pseudomonadota</taxon>
        <taxon>Gammaproteobacteria</taxon>
        <taxon>Candidatus Pseudothioglobaceae</taxon>
        <taxon>Candidatus Thiodubiliella</taxon>
    </lineage>
</organism>
<comment type="caution">
    <text evidence="2">The sequence shown here is derived from an EMBL/GenBank/DDBJ whole genome shotgun (WGS) entry which is preliminary data.</text>
</comment>